<evidence type="ECO:0000313" key="2">
    <source>
        <dbReference type="EMBL" id="KAI5073109.1"/>
    </source>
</evidence>
<feature type="region of interest" description="Disordered" evidence="1">
    <location>
        <begin position="1"/>
        <end position="21"/>
    </location>
</feature>
<evidence type="ECO:0000256" key="1">
    <source>
        <dbReference type="SAM" id="MobiDB-lite"/>
    </source>
</evidence>
<name>A0A9D4USL2_ADICA</name>
<proteinExistence type="predicted"/>
<evidence type="ECO:0000313" key="3">
    <source>
        <dbReference type="Proteomes" id="UP000886520"/>
    </source>
</evidence>
<gene>
    <name evidence="2" type="ORF">GOP47_0011122</name>
</gene>
<feature type="non-terminal residue" evidence="2">
    <location>
        <position position="1"/>
    </location>
</feature>
<accession>A0A9D4USL2</accession>
<dbReference type="AlphaFoldDB" id="A0A9D4USL2"/>
<keyword evidence="3" id="KW-1185">Reference proteome</keyword>
<dbReference type="EMBL" id="JABFUD020000011">
    <property type="protein sequence ID" value="KAI5073109.1"/>
    <property type="molecule type" value="Genomic_DNA"/>
</dbReference>
<dbReference type="Proteomes" id="UP000886520">
    <property type="component" value="Chromosome 11"/>
</dbReference>
<organism evidence="2 3">
    <name type="scientific">Adiantum capillus-veneris</name>
    <name type="common">Maidenhair fern</name>
    <dbReference type="NCBI Taxonomy" id="13818"/>
    <lineage>
        <taxon>Eukaryota</taxon>
        <taxon>Viridiplantae</taxon>
        <taxon>Streptophyta</taxon>
        <taxon>Embryophyta</taxon>
        <taxon>Tracheophyta</taxon>
        <taxon>Polypodiopsida</taxon>
        <taxon>Polypodiidae</taxon>
        <taxon>Polypodiales</taxon>
        <taxon>Pteridineae</taxon>
        <taxon>Pteridaceae</taxon>
        <taxon>Vittarioideae</taxon>
        <taxon>Adiantum</taxon>
    </lineage>
</organism>
<comment type="caution">
    <text evidence="2">The sequence shown here is derived from an EMBL/GenBank/DDBJ whole genome shotgun (WGS) entry which is preliminary data.</text>
</comment>
<feature type="compositionally biased region" description="Gly residues" evidence="1">
    <location>
        <begin position="10"/>
        <end position="20"/>
    </location>
</feature>
<reference evidence="2" key="1">
    <citation type="submission" date="2021-01" db="EMBL/GenBank/DDBJ databases">
        <title>Adiantum capillus-veneris genome.</title>
        <authorList>
            <person name="Fang Y."/>
            <person name="Liao Q."/>
        </authorList>
    </citation>
    <scope>NUCLEOTIDE SEQUENCE</scope>
    <source>
        <strain evidence="2">H3</strain>
        <tissue evidence="2">Leaf</tissue>
    </source>
</reference>
<sequence>NKRKIRKEGPSGGSCSGGEGQVVVPREEGAISGMQAVSTEVEMGFQGLMLLEGSNWHGDNYRVAEERSNL</sequence>
<protein>
    <submittedName>
        <fullName evidence="2">Uncharacterized protein</fullName>
    </submittedName>
</protein>